<dbReference type="NCBIfam" id="TIGR00021">
    <property type="entry name" value="rpiA"/>
    <property type="match status" value="1"/>
</dbReference>
<keyword evidence="1 2" id="KW-0413">Isomerase</keyword>
<feature type="binding site" evidence="2">
    <location>
        <begin position="109"/>
        <end position="112"/>
    </location>
    <ligand>
        <name>substrate</name>
    </ligand>
</feature>
<feature type="binding site" evidence="2">
    <location>
        <begin position="96"/>
        <end position="99"/>
    </location>
    <ligand>
        <name>substrate</name>
    </ligand>
</feature>
<dbReference type="SUPFAM" id="SSF75445">
    <property type="entry name" value="D-ribose-5-phosphate isomerase (RpiA), lid domain"/>
    <property type="match status" value="1"/>
</dbReference>
<evidence type="ECO:0000256" key="1">
    <source>
        <dbReference type="ARBA" id="ARBA00023235"/>
    </source>
</evidence>
<dbReference type="GO" id="GO:0004751">
    <property type="term" value="F:ribose-5-phosphate isomerase activity"/>
    <property type="evidence" value="ECO:0007669"/>
    <property type="project" value="UniProtKB-EC"/>
</dbReference>
<comment type="catalytic activity">
    <reaction evidence="2">
        <text>aldehydo-D-ribose 5-phosphate = D-ribulose 5-phosphate</text>
        <dbReference type="Rhea" id="RHEA:14657"/>
        <dbReference type="ChEBI" id="CHEBI:58121"/>
        <dbReference type="ChEBI" id="CHEBI:58273"/>
        <dbReference type="EC" id="5.3.1.6"/>
    </reaction>
</comment>
<sequence length="240" mass="25878">MNLTKCIERCKEMCMEELKKLAGVSAASFVGDGMVVGLGTGSTAYFFVEEIGRRIKEEGLSVVGVTTSSQTTKQAEGLGIPLKSVDDIDSIDVTVDGADEVDPQLNGIKGGGGALLMEKIVATPTKEYIWVVDESKMVEQLGAFKLPVEVVQYGADRLYRVFESKGYKPSFRVTEQGDRFVTDMKNFIIDLDLGKINNPVALGDELKAMTGVVDHGLFNGMVNKVIVAGKDGVKIVDAKD</sequence>
<reference evidence="4 5" key="1">
    <citation type="submission" date="2011-01" db="EMBL/GenBank/DDBJ databases">
        <authorList>
            <person name="Muzny D."/>
            <person name="Qin X."/>
            <person name="Buhay C."/>
            <person name="Dugan-Rocha S."/>
            <person name="Ding Y."/>
            <person name="Chen G."/>
            <person name="Hawes A."/>
            <person name="Holder M."/>
            <person name="Jhangiani S."/>
            <person name="Johnson A."/>
            <person name="Khan Z."/>
            <person name="Li Z."/>
            <person name="Liu W."/>
            <person name="Liu X."/>
            <person name="Perez L."/>
            <person name="Shen H."/>
            <person name="Wang Q."/>
            <person name="Watt J."/>
            <person name="Xi L."/>
            <person name="Xin Y."/>
            <person name="Zhou J."/>
            <person name="Deng J."/>
            <person name="Jiang H."/>
            <person name="Liu Y."/>
            <person name="Qu J."/>
            <person name="Song X.-Z."/>
            <person name="Zhang L."/>
            <person name="Villasana D."/>
            <person name="Johnson A."/>
            <person name="Liu J."/>
            <person name="Liyanage D."/>
            <person name="Lorensuhewa L."/>
            <person name="Robinson T."/>
            <person name="Song A."/>
            <person name="Song B.-B."/>
            <person name="Dinh H."/>
            <person name="Thornton R."/>
            <person name="Coyle M."/>
            <person name="Francisco L."/>
            <person name="Jackson L."/>
            <person name="Javaid M."/>
            <person name="Korchina V."/>
            <person name="Kovar C."/>
            <person name="Mata R."/>
            <person name="Mathew T."/>
            <person name="Ngo R."/>
            <person name="Nguyen L."/>
            <person name="Nguyen N."/>
            <person name="Okwuonu G."/>
            <person name="Ongeri F."/>
            <person name="Pham C."/>
            <person name="Simmons D."/>
            <person name="Wilczek-Boney K."/>
            <person name="Hale W."/>
            <person name="Jakkamsetti A."/>
            <person name="Pham P."/>
            <person name="Ruth R."/>
            <person name="San Lucas F."/>
            <person name="Warren J."/>
            <person name="Zhang J."/>
            <person name="Zhao Z."/>
            <person name="Zhou C."/>
            <person name="Zhu D."/>
            <person name="Lee S."/>
            <person name="Bess C."/>
            <person name="Blankenburg K."/>
            <person name="Forbes L."/>
            <person name="Fu Q."/>
            <person name="Gubbala S."/>
            <person name="Hirani K."/>
            <person name="Jayaseelan J.C."/>
            <person name="Lara F."/>
            <person name="Munidasa M."/>
            <person name="Palculict T."/>
            <person name="Patil S."/>
            <person name="Pu L.-L."/>
            <person name="Saada N."/>
            <person name="Tang L."/>
            <person name="Weissenberger G."/>
            <person name="Zhu Y."/>
            <person name="Hemphill L."/>
            <person name="Shang Y."/>
            <person name="Youmans B."/>
            <person name="Ayvaz T."/>
            <person name="Ross M."/>
            <person name="Santibanez J."/>
            <person name="Aqrawi P."/>
            <person name="Gross S."/>
            <person name="Joshi V."/>
            <person name="Fowler G."/>
            <person name="Nazareth L."/>
            <person name="Reid J."/>
            <person name="Worley K."/>
            <person name="Petrosino J."/>
            <person name="Highlander S."/>
            <person name="Gibbs R."/>
        </authorList>
    </citation>
    <scope>NUCLEOTIDE SEQUENCE [LARGE SCALE GENOMIC DNA]</scope>
    <source>
        <strain evidence="4 5">ATCC 49124</strain>
    </source>
</reference>
<dbReference type="SUPFAM" id="SSF100950">
    <property type="entry name" value="NagB/RpiA/CoA transferase-like"/>
    <property type="match status" value="1"/>
</dbReference>
<keyword evidence="3" id="KW-0812">Transmembrane</keyword>
<dbReference type="Gene3D" id="3.30.70.260">
    <property type="match status" value="1"/>
</dbReference>
<keyword evidence="3" id="KW-0472">Membrane</keyword>
<dbReference type="PANTHER" id="PTHR43748:SF3">
    <property type="entry name" value="RIBOSE-5-PHOSPHATE ISOMERASE 3, CHLOROPLASTIC-RELATED"/>
    <property type="match status" value="1"/>
</dbReference>
<evidence type="ECO:0000313" key="4">
    <source>
        <dbReference type="EMBL" id="EFX96195.1"/>
    </source>
</evidence>
<dbReference type="HAMAP" id="MF_00170">
    <property type="entry name" value="Rib_5P_isom_A"/>
    <property type="match status" value="1"/>
</dbReference>
<evidence type="ECO:0000256" key="3">
    <source>
        <dbReference type="SAM" id="Phobius"/>
    </source>
</evidence>
<dbReference type="InterPro" id="IPR020672">
    <property type="entry name" value="Ribose5P_isomerase_typA_subgr"/>
</dbReference>
<dbReference type="NCBIfam" id="NF001924">
    <property type="entry name" value="PRK00702.1"/>
    <property type="match status" value="1"/>
</dbReference>
<dbReference type="InterPro" id="IPR004788">
    <property type="entry name" value="Ribose5P_isomerase_type_A"/>
</dbReference>
<name>A0ABN0CGW0_STRVE</name>
<dbReference type="EMBL" id="AEVI01000037">
    <property type="protein sequence ID" value="EFX96195.1"/>
    <property type="molecule type" value="Genomic_DNA"/>
</dbReference>
<dbReference type="Pfam" id="PF06026">
    <property type="entry name" value="Rib_5-P_isom_A"/>
    <property type="match status" value="1"/>
</dbReference>
<proteinExistence type="inferred from homology"/>
<feature type="binding site" evidence="2">
    <location>
        <position position="136"/>
    </location>
    <ligand>
        <name>substrate</name>
    </ligand>
</feature>
<keyword evidence="5" id="KW-1185">Reference proteome</keyword>
<feature type="active site" description="Proton acceptor" evidence="2">
    <location>
        <position position="118"/>
    </location>
</feature>
<dbReference type="Gene3D" id="3.40.50.1360">
    <property type="match status" value="1"/>
</dbReference>
<organism evidence="4 5">
    <name type="scientific">Streptococcus vestibularis ATCC 49124</name>
    <dbReference type="NCBI Taxonomy" id="889206"/>
    <lineage>
        <taxon>Bacteria</taxon>
        <taxon>Bacillati</taxon>
        <taxon>Bacillota</taxon>
        <taxon>Bacilli</taxon>
        <taxon>Lactobacillales</taxon>
        <taxon>Streptococcaceae</taxon>
        <taxon>Streptococcus</taxon>
    </lineage>
</organism>
<evidence type="ECO:0000313" key="5">
    <source>
        <dbReference type="Proteomes" id="UP000003697"/>
    </source>
</evidence>
<comment type="caution">
    <text evidence="4">The sequence shown here is derived from an EMBL/GenBank/DDBJ whole genome shotgun (WGS) entry which is preliminary data.</text>
</comment>
<keyword evidence="3" id="KW-1133">Transmembrane helix</keyword>
<comment type="pathway">
    <text evidence="2">Carbohydrate degradation; pentose phosphate pathway; D-ribose 5-phosphate from D-ribulose 5-phosphate (non-oxidative stage): step 1/1.</text>
</comment>
<dbReference type="EC" id="5.3.1.6" evidence="2"/>
<feature type="binding site" evidence="2">
    <location>
        <begin position="40"/>
        <end position="43"/>
    </location>
    <ligand>
        <name>substrate</name>
    </ligand>
</feature>
<feature type="transmembrane region" description="Helical" evidence="3">
    <location>
        <begin position="21"/>
        <end position="48"/>
    </location>
</feature>
<accession>A0ABN0CGW0</accession>
<dbReference type="CDD" id="cd01398">
    <property type="entry name" value="RPI_A"/>
    <property type="match status" value="1"/>
</dbReference>
<dbReference type="InterPro" id="IPR037171">
    <property type="entry name" value="NagB/RpiA_transferase-like"/>
</dbReference>
<dbReference type="InterPro" id="IPR050262">
    <property type="entry name" value="Ribose-5P_isomerase"/>
</dbReference>
<dbReference type="PANTHER" id="PTHR43748">
    <property type="entry name" value="RIBOSE-5-PHOSPHATE ISOMERASE 3, CHLOROPLASTIC-RELATED"/>
    <property type="match status" value="1"/>
</dbReference>
<comment type="subunit">
    <text evidence="2">Homodimer.</text>
</comment>
<gene>
    <name evidence="2 4" type="primary">rpiA</name>
    <name evidence="4" type="ORF">HMPREF9425_0910</name>
</gene>
<dbReference type="Proteomes" id="UP000003697">
    <property type="component" value="Unassembled WGS sequence"/>
</dbReference>
<comment type="similarity">
    <text evidence="2">Belongs to the ribose 5-phosphate isomerase family.</text>
</comment>
<protein>
    <recommendedName>
        <fullName evidence="2">Ribose-5-phosphate isomerase A</fullName>
        <ecNumber evidence="2">5.3.1.6</ecNumber>
    </recommendedName>
    <alternativeName>
        <fullName evidence="2">Phosphoriboisomerase A</fullName>
        <shortName evidence="2">PRI</shortName>
    </alternativeName>
</protein>
<evidence type="ECO:0000256" key="2">
    <source>
        <dbReference type="HAMAP-Rule" id="MF_00170"/>
    </source>
</evidence>
<comment type="function">
    <text evidence="2">Catalyzes the reversible conversion of ribose-5-phosphate to ribulose 5-phosphate.</text>
</comment>